<evidence type="ECO:0000313" key="3">
    <source>
        <dbReference type="Proteomes" id="UP000831785"/>
    </source>
</evidence>
<gene>
    <name evidence="2" type="ORF">MUN80_19320</name>
</gene>
<sequence>MTRASLLHILDHVGTISEAEIRELEQLAAAFPYCQTAHVLLAKAAHDQGSMLASQRLRRAATYATDRQLLRQLIEQPATHSSSPTPATVAPAAEQLVATSSFTKALPTDSKLITETTSVAAEAIAEVEEPAQDARPEAFFAPDQPELSAPAPGTGETEVLETATHSPAAPEDDTTAMELPAIAPALAAEEEAQEEQLLEIAPAACIEPEPVAMDQDILAVSEVAPQTLTPEAEPVAADEFSLPELPELSATTDHQITGEATALSAAEAFTEDQPAEALLEQASDLDSTGQVFTPSQEEEFTVELPELVENGPEEDILPAVAPPIRPPVEVGTSRFEFGLSLPEPAEQVIYELPTLEEEVPSIPVETVPEFRGDDHLGYALTGGSRYGFCLQLTDELTNALPTTEFFSPDALLQEHARRYQPTPPPTPSPFDLINKFLRNQPRLRSPAALPASAEEQADLSVRSTQGAPDIASESLAKIMIRQGKLQKAIEIYERLMMRQPEKKAYFAEQIQQLKSTE</sequence>
<proteinExistence type="predicted"/>
<name>A0ABY4F7C1_9BACT</name>
<protein>
    <recommendedName>
        <fullName evidence="4">Tetratricopeptide repeat protein</fullName>
    </recommendedName>
</protein>
<evidence type="ECO:0000256" key="1">
    <source>
        <dbReference type="SAM" id="MobiDB-lite"/>
    </source>
</evidence>
<dbReference type="EMBL" id="CP095049">
    <property type="protein sequence ID" value="UOQ51902.1"/>
    <property type="molecule type" value="Genomic_DNA"/>
</dbReference>
<evidence type="ECO:0000313" key="2">
    <source>
        <dbReference type="EMBL" id="UOQ51902.1"/>
    </source>
</evidence>
<dbReference type="RefSeq" id="WP_244715386.1">
    <property type="nucleotide sequence ID" value="NZ_CP095049.1"/>
</dbReference>
<keyword evidence="3" id="KW-1185">Reference proteome</keyword>
<organism evidence="2 3">
    <name type="scientific">Hymenobacter cellulosivorans</name>
    <dbReference type="NCBI Taxonomy" id="2932249"/>
    <lineage>
        <taxon>Bacteria</taxon>
        <taxon>Pseudomonadati</taxon>
        <taxon>Bacteroidota</taxon>
        <taxon>Cytophagia</taxon>
        <taxon>Cytophagales</taxon>
        <taxon>Hymenobacteraceae</taxon>
        <taxon>Hymenobacter</taxon>
    </lineage>
</organism>
<feature type="region of interest" description="Disordered" evidence="1">
    <location>
        <begin position="142"/>
        <end position="174"/>
    </location>
</feature>
<reference evidence="2 3" key="1">
    <citation type="submission" date="2022-04" db="EMBL/GenBank/DDBJ databases">
        <title>Hymenobacter sp. isolated from the air.</title>
        <authorList>
            <person name="Won M."/>
            <person name="Lee C.-M."/>
            <person name="Woen H.-Y."/>
            <person name="Kwon S.-W."/>
        </authorList>
    </citation>
    <scope>NUCLEOTIDE SEQUENCE [LARGE SCALE GENOMIC DNA]</scope>
    <source>
        <strain evidence="3">5116 S-27</strain>
    </source>
</reference>
<dbReference type="Proteomes" id="UP000831785">
    <property type="component" value="Chromosome"/>
</dbReference>
<evidence type="ECO:0008006" key="4">
    <source>
        <dbReference type="Google" id="ProtNLM"/>
    </source>
</evidence>
<accession>A0ABY4F7C1</accession>